<dbReference type="RefSeq" id="WP_067216803.1">
    <property type="nucleotide sequence ID" value="NZ_AP022591.1"/>
</dbReference>
<sequence length="248" mass="25482">MKITVIGATGQIGSKVVDLLTNDGHQVTAASLSTGANVVTGEGLDEALSGADVLVDVVNSPSFEDGPVVDFFTASAQNLVAAARRGGVGHYVALSIVGCDRLPDSGYMRAKVAQENVITDSGLPYTIVRATQFHEFAGAIVASLEVDGEVRVPDGRIQPIAAADVSAEVARAAEGRPVNGVVNIGGPDKMSFADLAHAVVAEKGGDTPVVIDAQATYFGTRIDDSSLVTGDDGVLSSARFLDWLSASR</sequence>
<dbReference type="SUPFAM" id="SSF51735">
    <property type="entry name" value="NAD(P)-binding Rossmann-fold domains"/>
    <property type="match status" value="1"/>
</dbReference>
<accession>A0A1X0BMQ3</accession>
<gene>
    <name evidence="2" type="ORF">MCEL_16880</name>
</gene>
<dbReference type="Gene3D" id="3.40.50.720">
    <property type="entry name" value="NAD(P)-binding Rossmann-like Domain"/>
    <property type="match status" value="1"/>
</dbReference>
<reference evidence="2 3" key="1">
    <citation type="journal article" date="2019" name="Emerg. Microbes Infect.">
        <title>Comprehensive subspecies identification of 175 nontuberculous mycobacteria species based on 7547 genomic profiles.</title>
        <authorList>
            <person name="Matsumoto Y."/>
            <person name="Kinjo T."/>
            <person name="Motooka D."/>
            <person name="Nabeya D."/>
            <person name="Jung N."/>
            <person name="Uechi K."/>
            <person name="Horii T."/>
            <person name="Iida T."/>
            <person name="Fujita J."/>
            <person name="Nakamura S."/>
        </authorList>
    </citation>
    <scope>NUCLEOTIDE SEQUENCE [LARGE SCALE GENOMIC DNA]</scope>
    <source>
        <strain evidence="2 3">JCM 18439</strain>
    </source>
</reference>
<evidence type="ECO:0000313" key="2">
    <source>
        <dbReference type="EMBL" id="BBY43393.1"/>
    </source>
</evidence>
<dbReference type="Proteomes" id="UP000466431">
    <property type="component" value="Chromosome"/>
</dbReference>
<dbReference type="AlphaFoldDB" id="A0A1X0BMQ3"/>
<dbReference type="OrthoDB" id="9771302at2"/>
<keyword evidence="1" id="KW-0521">NADP</keyword>
<dbReference type="Pfam" id="PF13460">
    <property type="entry name" value="NAD_binding_10"/>
    <property type="match status" value="1"/>
</dbReference>
<keyword evidence="3" id="KW-1185">Reference proteome</keyword>
<proteinExistence type="predicted"/>
<dbReference type="STRING" id="1249101.BST21_19935"/>
<organism evidence="2 3">
    <name type="scientific">Mycolicibacterium celeriflavum</name>
    <name type="common">Mycobacterium celeriflavum</name>
    <dbReference type="NCBI Taxonomy" id="1249101"/>
    <lineage>
        <taxon>Bacteria</taxon>
        <taxon>Bacillati</taxon>
        <taxon>Actinomycetota</taxon>
        <taxon>Actinomycetes</taxon>
        <taxon>Mycobacteriales</taxon>
        <taxon>Mycobacteriaceae</taxon>
        <taxon>Mycolicibacterium</taxon>
    </lineage>
</organism>
<dbReference type="PANTHER" id="PTHR42748">
    <property type="entry name" value="NITROGEN METABOLITE REPRESSION PROTEIN NMRA FAMILY MEMBER"/>
    <property type="match status" value="1"/>
</dbReference>
<dbReference type="InterPro" id="IPR036291">
    <property type="entry name" value="NAD(P)-bd_dom_sf"/>
</dbReference>
<dbReference type="InterPro" id="IPR051164">
    <property type="entry name" value="NmrA-like_oxidored"/>
</dbReference>
<evidence type="ECO:0000313" key="3">
    <source>
        <dbReference type="Proteomes" id="UP000466431"/>
    </source>
</evidence>
<evidence type="ECO:0000256" key="1">
    <source>
        <dbReference type="ARBA" id="ARBA00022857"/>
    </source>
</evidence>
<dbReference type="EMBL" id="AP022591">
    <property type="protein sequence ID" value="BBY43393.1"/>
    <property type="molecule type" value="Genomic_DNA"/>
</dbReference>
<dbReference type="InterPro" id="IPR016040">
    <property type="entry name" value="NAD(P)-bd_dom"/>
</dbReference>
<dbReference type="PANTHER" id="PTHR42748:SF3">
    <property type="entry name" value="BLL4366 PROTEIN"/>
    <property type="match status" value="1"/>
</dbReference>
<protein>
    <submittedName>
        <fullName evidence="2">Uncharacterized protein</fullName>
    </submittedName>
</protein>
<dbReference type="KEGG" id="mcee:MCEL_16880"/>
<name>A0A1X0BMQ3_MYCCF</name>